<sequence length="82" mass="8837">MGDNTRAEVQALVGEATIMKAMLRALILTHPDKARLRAEFDSFSEHLISQMLAASQVGDTSVSAAQDLKARLLQQLPSPTSS</sequence>
<evidence type="ECO:0000313" key="2">
    <source>
        <dbReference type="Proteomes" id="UP000008917"/>
    </source>
</evidence>
<gene>
    <name evidence="1" type="ordered locus">Varpa_2025</name>
</gene>
<dbReference type="KEGG" id="vpe:Varpa_2025"/>
<protein>
    <submittedName>
        <fullName evidence="1">Uncharacterized protein</fullName>
    </submittedName>
</protein>
<dbReference type="Proteomes" id="UP000008917">
    <property type="component" value="Chromosome"/>
</dbReference>
<evidence type="ECO:0000313" key="1">
    <source>
        <dbReference type="EMBL" id="ADU36233.1"/>
    </source>
</evidence>
<reference evidence="1 2" key="2">
    <citation type="journal article" date="2013" name="Genome Announc.">
        <title>Genome of the Root-Associated Plant Growth-Promoting Bacterium Variovorax paradoxus Strain EPS.</title>
        <authorList>
            <person name="Han J.I."/>
            <person name="Spain J.C."/>
            <person name="Leadbetter J.R."/>
            <person name="Ovchinnikova G."/>
            <person name="Goodwin L.A."/>
            <person name="Han C.S."/>
            <person name="Woyke T."/>
            <person name="Davenport K.W."/>
            <person name="Orwin P.M."/>
        </authorList>
    </citation>
    <scope>NUCLEOTIDE SEQUENCE [LARGE SCALE GENOMIC DNA]</scope>
    <source>
        <strain evidence="1 2">EPS</strain>
    </source>
</reference>
<accession>E6V9U5</accession>
<dbReference type="AlphaFoldDB" id="E6V9U5"/>
<dbReference type="EMBL" id="CP002417">
    <property type="protein sequence ID" value="ADU36233.1"/>
    <property type="molecule type" value="Genomic_DNA"/>
</dbReference>
<reference evidence="2" key="1">
    <citation type="submission" date="2010-12" db="EMBL/GenBank/DDBJ databases">
        <title>Complete sequence of Variovorax paradoxus EPS.</title>
        <authorList>
            <consortium name="US DOE Joint Genome Institute"/>
            <person name="Lucas S."/>
            <person name="Copeland A."/>
            <person name="Lapidus A."/>
            <person name="Cheng J.-F."/>
            <person name="Goodwin L."/>
            <person name="Pitluck S."/>
            <person name="Teshima H."/>
            <person name="Detter J.C."/>
            <person name="Han C."/>
            <person name="Tapia R."/>
            <person name="Land M."/>
            <person name="Hauser L."/>
            <person name="Kyrpides N."/>
            <person name="Ivanova N."/>
            <person name="Ovchinnikova G."/>
            <person name="Orwin P."/>
            <person name="Han J.-I.G."/>
            <person name="Woyke T."/>
        </authorList>
    </citation>
    <scope>NUCLEOTIDE SEQUENCE [LARGE SCALE GENOMIC DNA]</scope>
    <source>
        <strain evidence="2">EPS</strain>
    </source>
</reference>
<proteinExistence type="predicted"/>
<name>E6V9U5_VARPE</name>
<dbReference type="HOGENOM" id="CLU_2557325_0_0_4"/>
<dbReference type="RefSeq" id="WP_013540471.1">
    <property type="nucleotide sequence ID" value="NC_014931.1"/>
</dbReference>
<organism evidence="1 2">
    <name type="scientific">Variovorax paradoxus (strain EPS)</name>
    <dbReference type="NCBI Taxonomy" id="595537"/>
    <lineage>
        <taxon>Bacteria</taxon>
        <taxon>Pseudomonadati</taxon>
        <taxon>Pseudomonadota</taxon>
        <taxon>Betaproteobacteria</taxon>
        <taxon>Burkholderiales</taxon>
        <taxon>Comamonadaceae</taxon>
        <taxon>Variovorax</taxon>
    </lineage>
</organism>